<dbReference type="InterPro" id="IPR005482">
    <property type="entry name" value="Biotin_COase_C"/>
</dbReference>
<keyword evidence="2" id="KW-0547">Nucleotide-binding</keyword>
<dbReference type="PROSITE" id="PS50979">
    <property type="entry name" value="BC"/>
    <property type="match status" value="1"/>
</dbReference>
<keyword evidence="3" id="KW-0067">ATP-binding</keyword>
<evidence type="ECO:0000256" key="2">
    <source>
        <dbReference type="ARBA" id="ARBA00022741"/>
    </source>
</evidence>
<feature type="non-terminal residue" evidence="5">
    <location>
        <position position="1"/>
    </location>
</feature>
<gene>
    <name evidence="5" type="ORF">C3F09_12855</name>
</gene>
<accession>A0A855WZ03</accession>
<dbReference type="GO" id="GO:0016874">
    <property type="term" value="F:ligase activity"/>
    <property type="evidence" value="ECO:0007669"/>
    <property type="project" value="UniProtKB-KW"/>
</dbReference>
<dbReference type="AlphaFoldDB" id="A0A855WZ03"/>
<protein>
    <recommendedName>
        <fullName evidence="4">Biotin carboxylation domain-containing protein</fullName>
    </recommendedName>
</protein>
<organism evidence="5 6">
    <name type="scientific">candidate division GN15 bacterium</name>
    <dbReference type="NCBI Taxonomy" id="2072418"/>
    <lineage>
        <taxon>Bacteria</taxon>
        <taxon>candidate division GN15</taxon>
    </lineage>
</organism>
<dbReference type="EMBL" id="PQAP01000232">
    <property type="protein sequence ID" value="PWB67766.1"/>
    <property type="molecule type" value="Genomic_DNA"/>
</dbReference>
<dbReference type="InterPro" id="IPR011764">
    <property type="entry name" value="Biotin_carboxylation_dom"/>
</dbReference>
<evidence type="ECO:0000256" key="1">
    <source>
        <dbReference type="ARBA" id="ARBA00022598"/>
    </source>
</evidence>
<dbReference type="InterPro" id="IPR011054">
    <property type="entry name" value="Rudment_hybrid_motif"/>
</dbReference>
<keyword evidence="1" id="KW-0436">Ligase</keyword>
<comment type="caution">
    <text evidence="5">The sequence shown here is derived from an EMBL/GenBank/DDBJ whole genome shotgun (WGS) entry which is preliminary data.</text>
</comment>
<feature type="domain" description="Biotin carboxylation" evidence="4">
    <location>
        <begin position="1"/>
        <end position="44"/>
    </location>
</feature>
<reference evidence="5 6" key="1">
    <citation type="journal article" date="2018" name="ISME J.">
        <title>A methanotrophic archaeon couples anaerobic oxidation of methane to Fe(III) reduction.</title>
        <authorList>
            <person name="Cai C."/>
            <person name="Leu A.O."/>
            <person name="Xie G.J."/>
            <person name="Guo J."/>
            <person name="Feng Y."/>
            <person name="Zhao J.X."/>
            <person name="Tyson G.W."/>
            <person name="Yuan Z."/>
            <person name="Hu S."/>
        </authorList>
    </citation>
    <scope>NUCLEOTIDE SEQUENCE [LARGE SCALE GENOMIC DNA]</scope>
    <source>
        <strain evidence="5">FeB_12</strain>
    </source>
</reference>
<sequence>MKRALEEYRVSGVETTIGFHRVIMDNERFAVGALSTRFLEEEYPDNVYRRLTDDLRERAALAVAIDKYSRERKITVGSGNAGAPVNRSNWKLTYRRAGLRQFGGSR</sequence>
<dbReference type="GO" id="GO:0005524">
    <property type="term" value="F:ATP binding"/>
    <property type="evidence" value="ECO:0007669"/>
    <property type="project" value="UniProtKB-KW"/>
</dbReference>
<evidence type="ECO:0000313" key="6">
    <source>
        <dbReference type="Proteomes" id="UP000250918"/>
    </source>
</evidence>
<dbReference type="Pfam" id="PF02785">
    <property type="entry name" value="Biotin_carb_C"/>
    <property type="match status" value="1"/>
</dbReference>
<evidence type="ECO:0000259" key="4">
    <source>
        <dbReference type="PROSITE" id="PS50979"/>
    </source>
</evidence>
<name>A0A855WZ03_9BACT</name>
<dbReference type="Gene3D" id="3.30.470.20">
    <property type="entry name" value="ATP-grasp fold, B domain"/>
    <property type="match status" value="1"/>
</dbReference>
<proteinExistence type="predicted"/>
<evidence type="ECO:0000313" key="5">
    <source>
        <dbReference type="EMBL" id="PWB67766.1"/>
    </source>
</evidence>
<evidence type="ECO:0000256" key="3">
    <source>
        <dbReference type="ARBA" id="ARBA00022840"/>
    </source>
</evidence>
<dbReference type="Proteomes" id="UP000250918">
    <property type="component" value="Unassembled WGS sequence"/>
</dbReference>
<dbReference type="SUPFAM" id="SSF51246">
    <property type="entry name" value="Rudiment single hybrid motif"/>
    <property type="match status" value="1"/>
</dbReference>